<dbReference type="Gene3D" id="3.40.50.150">
    <property type="entry name" value="Vaccinia Virus protein VP39"/>
    <property type="match status" value="1"/>
</dbReference>
<evidence type="ECO:0008006" key="3">
    <source>
        <dbReference type="Google" id="ProtNLM"/>
    </source>
</evidence>
<sequence>MPECHNKETYYGKEKIIVWALFDSGNGCYTQAAKAFPQMRVYPIGIDIEQKNRHFIPLDLADYSRLFGNHTLFRTLDRLPKPDVILASPPCESWSLASGMKNGNACWRQLKPTPAHFRIRMRADYNSRFNYDRSFLNRVNGELCIYNTIEIIKRYQPKVYIIENPAIGRIWDYIEHILGFSIPFDNLTFYSDYGYIVKKPTKFKSNIPLRLSRQGLPSKVIWAKFKGDYNERSNIPLSLLREIYPQIIQHLQDSKMTMTQKKLFKQAPLPFIGQKRMFLKHFKSILNENIEGDGEGWTIIDTFGGSGLLSHVAKHIKPKARVIYNDFDGYAERVMHIDDTNRLRAKLYEKVVSLPIDAHLSDALKAEIVNEIEKFDGYKDLNTLASWFLFSGSQAESFDDLYKLKFLMVFVKQIIRERTVI</sequence>
<proteinExistence type="predicted"/>
<evidence type="ECO:0000313" key="1">
    <source>
        <dbReference type="EMBL" id="VEH65423.1"/>
    </source>
</evidence>
<accession>A0A448MK30</accession>
<dbReference type="InterPro" id="IPR029063">
    <property type="entry name" value="SAM-dependent_MTases_sf"/>
</dbReference>
<gene>
    <name evidence="1" type="ORF">NCTC8284_00568</name>
</gene>
<organism evidence="1 2">
    <name type="scientific">Rodentibacter pneumotropicus</name>
    <dbReference type="NCBI Taxonomy" id="758"/>
    <lineage>
        <taxon>Bacteria</taxon>
        <taxon>Pseudomonadati</taxon>
        <taxon>Pseudomonadota</taxon>
        <taxon>Gammaproteobacteria</taxon>
        <taxon>Pasteurellales</taxon>
        <taxon>Pasteurellaceae</taxon>
        <taxon>Rodentibacter</taxon>
    </lineage>
</organism>
<evidence type="ECO:0000313" key="2">
    <source>
        <dbReference type="Proteomes" id="UP000278733"/>
    </source>
</evidence>
<dbReference type="SUPFAM" id="SSF53335">
    <property type="entry name" value="S-adenosyl-L-methionine-dependent methyltransferases"/>
    <property type="match status" value="2"/>
</dbReference>
<dbReference type="AlphaFoldDB" id="A0A448MK30"/>
<reference evidence="1 2" key="1">
    <citation type="submission" date="2018-12" db="EMBL/GenBank/DDBJ databases">
        <authorList>
            <consortium name="Pathogen Informatics"/>
        </authorList>
    </citation>
    <scope>NUCLEOTIDE SEQUENCE [LARGE SCALE GENOMIC DNA]</scope>
    <source>
        <strain evidence="1 2">NCTC8284</strain>
    </source>
</reference>
<dbReference type="KEGG" id="rpne:NCTC8284_00568"/>
<protein>
    <recommendedName>
        <fullName evidence="3">DNA methyltransferase</fullName>
    </recommendedName>
</protein>
<dbReference type="Proteomes" id="UP000278733">
    <property type="component" value="Chromosome"/>
</dbReference>
<name>A0A448MK30_9PAST</name>
<dbReference type="EMBL" id="LR134405">
    <property type="protein sequence ID" value="VEH65423.1"/>
    <property type="molecule type" value="Genomic_DNA"/>
</dbReference>